<protein>
    <submittedName>
        <fullName evidence="4">DNA-binding protein</fullName>
    </submittedName>
</protein>
<dbReference type="SUPFAM" id="SSF47729">
    <property type="entry name" value="IHF-like DNA-binding proteins"/>
    <property type="match status" value="1"/>
</dbReference>
<sequence length="198" mass="20280">MAINLKAKETLIQVGELKGKYRYVLSTELYNKLPESKVIKEAALRSGVSRGVMQACWDAAGEVIKAWSTEGHSVAIPGLGTMRFGVRAKSVATVGEVAGSLITTRRVIFTPNVDIKDELQRTPIQITCIDRNGKVVKNVTSGDGGNVEDPDKDPNGGGTNGGSDNTEGGGSGNTEGGGSGNTEGGGTSGGDAGGDVGL</sequence>
<dbReference type="OrthoDB" id="1048459at2"/>
<organism evidence="4 5">
    <name type="scientific">Segatella copri</name>
    <dbReference type="NCBI Taxonomy" id="165179"/>
    <lineage>
        <taxon>Bacteria</taxon>
        <taxon>Pseudomonadati</taxon>
        <taxon>Bacteroidota</taxon>
        <taxon>Bacteroidia</taxon>
        <taxon>Bacteroidales</taxon>
        <taxon>Prevotellaceae</taxon>
        <taxon>Segatella</taxon>
    </lineage>
</organism>
<evidence type="ECO:0000313" key="5">
    <source>
        <dbReference type="Proteomes" id="UP000480425"/>
    </source>
</evidence>
<reference evidence="4 5" key="1">
    <citation type="submission" date="2019-09" db="EMBL/GenBank/DDBJ databases">
        <title>Distinct polysaccharide growth profiles of human intestinal Prevotella copri isolates.</title>
        <authorList>
            <person name="Fehlner-Peach H."/>
            <person name="Magnabosco C."/>
            <person name="Raghavan V."/>
            <person name="Scher J.U."/>
            <person name="Tett A."/>
            <person name="Cox L.M."/>
            <person name="Gottsegen C."/>
            <person name="Watters A."/>
            <person name="Wiltshire- Gordon J.D."/>
            <person name="Segata N."/>
            <person name="Bonneau R."/>
            <person name="Littman D.R."/>
        </authorList>
    </citation>
    <scope>NUCLEOTIDE SEQUENCE [LARGE SCALE GENOMIC DNA]</scope>
    <source>
        <strain evidence="5">iA622</strain>
    </source>
</reference>
<dbReference type="GO" id="GO:0003677">
    <property type="term" value="F:DNA binding"/>
    <property type="evidence" value="ECO:0007669"/>
    <property type="project" value="UniProtKB-KW"/>
</dbReference>
<gene>
    <name evidence="4" type="ORF">F7D73_04740</name>
</gene>
<proteinExistence type="predicted"/>
<evidence type="ECO:0000256" key="1">
    <source>
        <dbReference type="ARBA" id="ARBA00023125"/>
    </source>
</evidence>
<feature type="compositionally biased region" description="Gly residues" evidence="2">
    <location>
        <begin position="155"/>
        <end position="198"/>
    </location>
</feature>
<comment type="caution">
    <text evidence="4">The sequence shown here is derived from an EMBL/GenBank/DDBJ whole genome shotgun (WGS) entry which is preliminary data.</text>
</comment>
<evidence type="ECO:0000313" key="4">
    <source>
        <dbReference type="EMBL" id="MQN80266.1"/>
    </source>
</evidence>
<dbReference type="InterPro" id="IPR010992">
    <property type="entry name" value="IHF-like_DNA-bd_dom_sf"/>
</dbReference>
<dbReference type="AlphaFoldDB" id="A0A6G1TYM6"/>
<dbReference type="RefSeq" id="WP_153122582.1">
    <property type="nucleotide sequence ID" value="NZ_VZCB01000045.1"/>
</dbReference>
<evidence type="ECO:0000256" key="2">
    <source>
        <dbReference type="SAM" id="MobiDB-lite"/>
    </source>
</evidence>
<feature type="region of interest" description="Disordered" evidence="2">
    <location>
        <begin position="137"/>
        <end position="198"/>
    </location>
</feature>
<keyword evidence="1 4" id="KW-0238">DNA-binding</keyword>
<dbReference type="Proteomes" id="UP000480425">
    <property type="component" value="Unassembled WGS sequence"/>
</dbReference>
<feature type="domain" description="HU" evidence="3">
    <location>
        <begin position="1"/>
        <end position="123"/>
    </location>
</feature>
<accession>A0A6G1TYM6</accession>
<name>A0A6G1TYM6_9BACT</name>
<evidence type="ECO:0000259" key="3">
    <source>
        <dbReference type="Pfam" id="PF18291"/>
    </source>
</evidence>
<dbReference type="EMBL" id="VZCB01000045">
    <property type="protein sequence ID" value="MQN80266.1"/>
    <property type="molecule type" value="Genomic_DNA"/>
</dbReference>
<dbReference type="Pfam" id="PF18291">
    <property type="entry name" value="HU-HIG"/>
    <property type="match status" value="1"/>
</dbReference>
<dbReference type="InterPro" id="IPR041607">
    <property type="entry name" value="HU-HIG"/>
</dbReference>